<dbReference type="GO" id="GO:0005524">
    <property type="term" value="F:ATP binding"/>
    <property type="evidence" value="ECO:0007669"/>
    <property type="project" value="UniProtKB-KW"/>
</dbReference>
<dbReference type="Gene3D" id="3.40.50.20">
    <property type="match status" value="1"/>
</dbReference>
<dbReference type="FunFam" id="3.30.1490.20:FF:000025">
    <property type="entry name" value="Alpha-aminoadipate--LysW ligase LysX protein"/>
    <property type="match status" value="1"/>
</dbReference>
<dbReference type="PANTHER" id="PTHR21621">
    <property type="entry name" value="RIBOSOMAL PROTEIN S6 MODIFICATION PROTEIN"/>
    <property type="match status" value="1"/>
</dbReference>
<evidence type="ECO:0000259" key="10">
    <source>
        <dbReference type="PROSITE" id="PS50975"/>
    </source>
</evidence>
<dbReference type="InterPro" id="IPR004666">
    <property type="entry name" value="Rp_bS6_RimK/Lys_biosynth_LsyX"/>
</dbReference>
<evidence type="ECO:0000256" key="5">
    <source>
        <dbReference type="ARBA" id="ARBA00022723"/>
    </source>
</evidence>
<evidence type="ECO:0000256" key="6">
    <source>
        <dbReference type="ARBA" id="ARBA00022741"/>
    </source>
</evidence>
<sequence>MRLGILCSIVRTEEKLIFEAFRGLGVKFDRIDDRGLILDLANGNHPWDIVLERAVNHSRALHTLKILNDRGITTVNSWNVANTCGDKVLTSNALVTHNVPTPRTLIAYTPESALEAIDQLGYPAVLKPAVGSWGRLIARVNDRYAAEALLEHKQRLGSYHHSIFYIQEYVPKGNRDIRAFVVGEETICAIYRHSEHWITNTARGAHATNCPVTDELHSICLAASRAVGGGVLAVDVFESSRGLLVNEVNYTMEFRNSISVTGVPIHERIAAYTLGVGEAKTTATL</sequence>
<evidence type="ECO:0000256" key="8">
    <source>
        <dbReference type="ARBA" id="ARBA00022842"/>
    </source>
</evidence>
<comment type="pathway">
    <text evidence="9">Amino-acid biosynthesis.</text>
</comment>
<dbReference type="Gene3D" id="3.30.1490.20">
    <property type="entry name" value="ATP-grasp fold, A domain"/>
    <property type="match status" value="1"/>
</dbReference>
<keyword evidence="8" id="KW-0460">Magnesium</keyword>
<dbReference type="PANTHER" id="PTHR21621:SF0">
    <property type="entry name" value="BETA-CITRYLGLUTAMATE SYNTHASE B-RELATED"/>
    <property type="match status" value="1"/>
</dbReference>
<evidence type="ECO:0000256" key="2">
    <source>
        <dbReference type="ARBA" id="ARBA00006239"/>
    </source>
</evidence>
<dbReference type="Gene3D" id="3.30.470.20">
    <property type="entry name" value="ATP-grasp fold, B domain"/>
    <property type="match status" value="1"/>
</dbReference>
<comment type="cofactor">
    <cofactor evidence="1">
        <name>Mg(2+)</name>
        <dbReference type="ChEBI" id="CHEBI:18420"/>
    </cofactor>
</comment>
<keyword evidence="5" id="KW-0479">Metal-binding</keyword>
<feature type="domain" description="ATP-grasp" evidence="10">
    <location>
        <begin position="91"/>
        <end position="274"/>
    </location>
</feature>
<keyword evidence="6" id="KW-0547">Nucleotide-binding</keyword>
<dbReference type="NCBIfam" id="TIGR02144">
    <property type="entry name" value="LysX_arch"/>
    <property type="match status" value="1"/>
</dbReference>
<dbReference type="NCBIfam" id="TIGR00768">
    <property type="entry name" value="rimK_fam"/>
    <property type="match status" value="1"/>
</dbReference>
<dbReference type="InterPro" id="IPR016185">
    <property type="entry name" value="PreATP-grasp_dom_sf"/>
</dbReference>
<dbReference type="GO" id="GO:0005737">
    <property type="term" value="C:cytoplasm"/>
    <property type="evidence" value="ECO:0007669"/>
    <property type="project" value="TreeGrafter"/>
</dbReference>
<dbReference type="InterPro" id="IPR011761">
    <property type="entry name" value="ATP-grasp"/>
</dbReference>
<keyword evidence="7" id="KW-0067">ATP-binding</keyword>
<dbReference type="PROSITE" id="PS50975">
    <property type="entry name" value="ATP_GRASP"/>
    <property type="match status" value="1"/>
</dbReference>
<comment type="similarity">
    <text evidence="2">Belongs to the RimK family. LysX subfamily.</text>
</comment>
<evidence type="ECO:0000256" key="9">
    <source>
        <dbReference type="ARBA" id="ARBA00029440"/>
    </source>
</evidence>
<evidence type="ECO:0000256" key="7">
    <source>
        <dbReference type="ARBA" id="ARBA00022840"/>
    </source>
</evidence>
<dbReference type="GO" id="GO:0009432">
    <property type="term" value="P:SOS response"/>
    <property type="evidence" value="ECO:0007669"/>
    <property type="project" value="TreeGrafter"/>
</dbReference>
<keyword evidence="3" id="KW-0436">Ligase</keyword>
<evidence type="ECO:0000313" key="11">
    <source>
        <dbReference type="EMBL" id="SVA05465.1"/>
    </source>
</evidence>
<evidence type="ECO:0000256" key="4">
    <source>
        <dbReference type="ARBA" id="ARBA00022605"/>
    </source>
</evidence>
<dbReference type="AlphaFoldDB" id="A0A381SN68"/>
<evidence type="ECO:0000256" key="1">
    <source>
        <dbReference type="ARBA" id="ARBA00001946"/>
    </source>
</evidence>
<name>A0A381SN68_9ZZZZ</name>
<dbReference type="SUPFAM" id="SSF56059">
    <property type="entry name" value="Glutathione synthetase ATP-binding domain-like"/>
    <property type="match status" value="1"/>
</dbReference>
<reference evidence="11" key="1">
    <citation type="submission" date="2018-05" db="EMBL/GenBank/DDBJ databases">
        <authorList>
            <person name="Lanie J.A."/>
            <person name="Ng W.-L."/>
            <person name="Kazmierczak K.M."/>
            <person name="Andrzejewski T.M."/>
            <person name="Davidsen T.M."/>
            <person name="Wayne K.J."/>
            <person name="Tettelin H."/>
            <person name="Glass J.I."/>
            <person name="Rusch D."/>
            <person name="Podicherti R."/>
            <person name="Tsui H.-C.T."/>
            <person name="Winkler M.E."/>
        </authorList>
    </citation>
    <scope>NUCLEOTIDE SEQUENCE</scope>
</reference>
<dbReference type="EMBL" id="UINC01003342">
    <property type="protein sequence ID" value="SVA05465.1"/>
    <property type="molecule type" value="Genomic_DNA"/>
</dbReference>
<dbReference type="SUPFAM" id="SSF52440">
    <property type="entry name" value="PreATP-grasp domain"/>
    <property type="match status" value="1"/>
</dbReference>
<keyword evidence="4" id="KW-0028">Amino-acid biosynthesis</keyword>
<gene>
    <name evidence="11" type="ORF">METZ01_LOCUS58319</name>
</gene>
<accession>A0A381SN68</accession>
<dbReference type="GO" id="GO:0018169">
    <property type="term" value="F:ribosomal S6-glutamic acid ligase activity"/>
    <property type="evidence" value="ECO:0007669"/>
    <property type="project" value="TreeGrafter"/>
</dbReference>
<dbReference type="GO" id="GO:0046872">
    <property type="term" value="F:metal ion binding"/>
    <property type="evidence" value="ECO:0007669"/>
    <property type="project" value="UniProtKB-KW"/>
</dbReference>
<dbReference type="InterPro" id="IPR013651">
    <property type="entry name" value="ATP-grasp_RimK-type"/>
</dbReference>
<evidence type="ECO:0000256" key="3">
    <source>
        <dbReference type="ARBA" id="ARBA00022598"/>
    </source>
</evidence>
<organism evidence="11">
    <name type="scientific">marine metagenome</name>
    <dbReference type="NCBI Taxonomy" id="408172"/>
    <lineage>
        <taxon>unclassified sequences</taxon>
        <taxon>metagenomes</taxon>
        <taxon>ecological metagenomes</taxon>
    </lineage>
</organism>
<dbReference type="GO" id="GO:0009085">
    <property type="term" value="P:lysine biosynthetic process"/>
    <property type="evidence" value="ECO:0007669"/>
    <property type="project" value="InterPro"/>
</dbReference>
<dbReference type="InterPro" id="IPR013815">
    <property type="entry name" value="ATP_grasp_subdomain_1"/>
</dbReference>
<dbReference type="InterPro" id="IPR054562">
    <property type="entry name" value="LysX/ArgX_preATP_grasp"/>
</dbReference>
<dbReference type="Pfam" id="PF22626">
    <property type="entry name" value="LysX_preATP_grasp"/>
    <property type="match status" value="1"/>
</dbReference>
<protein>
    <recommendedName>
        <fullName evidence="10">ATP-grasp domain-containing protein</fullName>
    </recommendedName>
</protein>
<dbReference type="Pfam" id="PF08443">
    <property type="entry name" value="RimK"/>
    <property type="match status" value="1"/>
</dbReference>
<proteinExistence type="inferred from homology"/>
<dbReference type="InterPro" id="IPR011870">
    <property type="entry name" value="LysX_arch"/>
</dbReference>